<dbReference type="EMBL" id="NBYY01000010">
    <property type="protein sequence ID" value="PCS23380.1"/>
    <property type="molecule type" value="Genomic_DNA"/>
</dbReference>
<protein>
    <submittedName>
        <fullName evidence="1">Uncharacterized protein</fullName>
    </submittedName>
</protein>
<sequence>MYIQAGKHNWKRDLCYPGQYFPYLTTFVCWQKPHLTSTLGIKITMQK</sequence>
<comment type="caution">
    <text evidence="1">The sequence shown here is derived from an EMBL/GenBank/DDBJ whole genome shotgun (WGS) entry which is preliminary data.</text>
</comment>
<organism evidence="1 2">
    <name type="scientific">Candidatus Enterovibrio escicola</name>
    <dbReference type="NCBI Taxonomy" id="1927127"/>
    <lineage>
        <taxon>Bacteria</taxon>
        <taxon>Pseudomonadati</taxon>
        <taxon>Pseudomonadota</taxon>
        <taxon>Gammaproteobacteria</taxon>
        <taxon>Vibrionales</taxon>
        <taxon>Vibrionaceae</taxon>
        <taxon>Enterovibrio</taxon>
    </lineage>
</organism>
<dbReference type="AlphaFoldDB" id="A0A2A5T5I9"/>
<proteinExistence type="predicted"/>
<dbReference type="Proteomes" id="UP000219020">
    <property type="component" value="Unassembled WGS sequence"/>
</dbReference>
<evidence type="ECO:0000313" key="1">
    <source>
        <dbReference type="EMBL" id="PCS23380.1"/>
    </source>
</evidence>
<gene>
    <name evidence="1" type="ORF">BTN49_0977</name>
</gene>
<keyword evidence="2" id="KW-1185">Reference proteome</keyword>
<evidence type="ECO:0000313" key="2">
    <source>
        <dbReference type="Proteomes" id="UP000219020"/>
    </source>
</evidence>
<accession>A0A2A5T5I9</accession>
<reference evidence="2" key="1">
    <citation type="submission" date="2017-04" db="EMBL/GenBank/DDBJ databases">
        <title>Genome evolution of the luminous symbionts of deep sea anglerfish.</title>
        <authorList>
            <person name="Hendry T.A."/>
        </authorList>
    </citation>
    <scope>NUCLEOTIDE SEQUENCE [LARGE SCALE GENOMIC DNA]</scope>
</reference>
<name>A0A2A5T5I9_9GAMM</name>